<dbReference type="InterPro" id="IPR001387">
    <property type="entry name" value="Cro/C1-type_HTH"/>
</dbReference>
<reference evidence="3 4" key="1">
    <citation type="submission" date="2019-08" db="EMBL/GenBank/DDBJ databases">
        <title>Actinomadura sp. nov. CYP1-5 isolated from mountain soil.</title>
        <authorList>
            <person name="Songsumanus A."/>
            <person name="Kuncharoen N."/>
            <person name="Kudo T."/>
            <person name="Yuki M."/>
            <person name="Igarashi Y."/>
            <person name="Tanasupawat S."/>
        </authorList>
    </citation>
    <scope>NUCLEOTIDE SEQUENCE [LARGE SCALE GENOMIC DNA]</scope>
    <source>
        <strain evidence="3 4">CYP1-5</strain>
    </source>
</reference>
<feature type="compositionally biased region" description="Low complexity" evidence="1">
    <location>
        <begin position="116"/>
        <end position="139"/>
    </location>
</feature>
<dbReference type="GO" id="GO:0003677">
    <property type="term" value="F:DNA binding"/>
    <property type="evidence" value="ECO:0007669"/>
    <property type="project" value="InterPro"/>
</dbReference>
<proteinExistence type="predicted"/>
<organism evidence="3 4">
    <name type="scientific">Actinomadura decatromicini</name>
    <dbReference type="NCBI Taxonomy" id="2604572"/>
    <lineage>
        <taxon>Bacteria</taxon>
        <taxon>Bacillati</taxon>
        <taxon>Actinomycetota</taxon>
        <taxon>Actinomycetes</taxon>
        <taxon>Streptosporangiales</taxon>
        <taxon>Thermomonosporaceae</taxon>
        <taxon>Actinomadura</taxon>
    </lineage>
</organism>
<dbReference type="CDD" id="cd00093">
    <property type="entry name" value="HTH_XRE"/>
    <property type="match status" value="1"/>
</dbReference>
<comment type="caution">
    <text evidence="3">The sequence shown here is derived from an EMBL/GenBank/DDBJ whole genome shotgun (WGS) entry which is preliminary data.</text>
</comment>
<dbReference type="AlphaFoldDB" id="A0A5D3FGU7"/>
<feature type="domain" description="HTH cro/C1-type" evidence="2">
    <location>
        <begin position="28"/>
        <end position="59"/>
    </location>
</feature>
<dbReference type="Pfam" id="PF13560">
    <property type="entry name" value="HTH_31"/>
    <property type="match status" value="1"/>
</dbReference>
<feature type="region of interest" description="Disordered" evidence="1">
    <location>
        <begin position="84"/>
        <end position="139"/>
    </location>
</feature>
<dbReference type="InterPro" id="IPR010982">
    <property type="entry name" value="Lambda_DNA-bd_dom_sf"/>
</dbReference>
<sequence>MPLDARRTSCDAPCMPTNDLRAEWGRRLAQARAAAELSIRELARRTGIHPSHLARFESGDAGLGDANRMAVATAVGQAVTALFPYPDPTPKDTAPCPSADTATAAQRSRTRRTRAATRSPAPSAEVPAASAPVGSPGND</sequence>
<gene>
    <name evidence="3" type="ORF">FXF68_25660</name>
</gene>
<evidence type="ECO:0000256" key="1">
    <source>
        <dbReference type="SAM" id="MobiDB-lite"/>
    </source>
</evidence>
<evidence type="ECO:0000259" key="2">
    <source>
        <dbReference type="PROSITE" id="PS50943"/>
    </source>
</evidence>
<protein>
    <submittedName>
        <fullName evidence="3">Helix-turn-helix transcriptional regulator</fullName>
    </submittedName>
</protein>
<dbReference type="PROSITE" id="PS50943">
    <property type="entry name" value="HTH_CROC1"/>
    <property type="match status" value="1"/>
</dbReference>
<accession>A0A5D3FGU7</accession>
<name>A0A5D3FGU7_9ACTN</name>
<dbReference type="Gene3D" id="1.10.260.40">
    <property type="entry name" value="lambda repressor-like DNA-binding domains"/>
    <property type="match status" value="1"/>
</dbReference>
<evidence type="ECO:0000313" key="4">
    <source>
        <dbReference type="Proteomes" id="UP000323505"/>
    </source>
</evidence>
<evidence type="ECO:0000313" key="3">
    <source>
        <dbReference type="EMBL" id="TYK47188.1"/>
    </source>
</evidence>
<dbReference type="RefSeq" id="WP_148763451.1">
    <property type="nucleotide sequence ID" value="NZ_VSRQ01000005.1"/>
</dbReference>
<dbReference type="SUPFAM" id="SSF47413">
    <property type="entry name" value="lambda repressor-like DNA-binding domains"/>
    <property type="match status" value="1"/>
</dbReference>
<dbReference type="EMBL" id="VSRQ01000005">
    <property type="protein sequence ID" value="TYK47188.1"/>
    <property type="molecule type" value="Genomic_DNA"/>
</dbReference>
<keyword evidence="4" id="KW-1185">Reference proteome</keyword>
<dbReference type="SMART" id="SM00530">
    <property type="entry name" value="HTH_XRE"/>
    <property type="match status" value="1"/>
</dbReference>
<dbReference type="Proteomes" id="UP000323505">
    <property type="component" value="Unassembled WGS sequence"/>
</dbReference>
<feature type="compositionally biased region" description="Low complexity" evidence="1">
    <location>
        <begin position="98"/>
        <end position="107"/>
    </location>
</feature>